<sequence length="144" mass="17052">MDEKKEKKLEWISHPARYRVKTTILLILFFIAISAGVYFTFESAFLAFLSMLILVVSLSSYFFPTKYKLTESGVTIKGILTERFKPWDYFHSYYCDKHGVCLSTFSYPSRLDPFRGFSLQFRRDNREEVINFIKQFLKPAEPKK</sequence>
<protein>
    <recommendedName>
        <fullName evidence="4">DUF5673 domain-containing protein</fullName>
    </recommendedName>
</protein>
<evidence type="ECO:0000313" key="3">
    <source>
        <dbReference type="Proteomes" id="UP000192611"/>
    </source>
</evidence>
<comment type="caution">
    <text evidence="2">The sequence shown here is derived from an EMBL/GenBank/DDBJ whole genome shotgun (WGS) entry which is preliminary data.</text>
</comment>
<dbReference type="EMBL" id="NATQ01000093">
    <property type="protein sequence ID" value="OQX90174.1"/>
    <property type="molecule type" value="Genomic_DNA"/>
</dbReference>
<reference evidence="3" key="1">
    <citation type="submission" date="2017-03" db="EMBL/GenBank/DDBJ databases">
        <title>Novel pathways for hydrocarbon cycling and metabolic interdependencies in hydrothermal sediment communities.</title>
        <authorList>
            <person name="Dombrowski N."/>
            <person name="Seitz K."/>
            <person name="Teske A."/>
            <person name="Baker B."/>
        </authorList>
    </citation>
    <scope>NUCLEOTIDE SEQUENCE [LARGE SCALE GENOMIC DNA]</scope>
</reference>
<feature type="transmembrane region" description="Helical" evidence="1">
    <location>
        <begin position="20"/>
        <end position="39"/>
    </location>
</feature>
<accession>A0A1W9S066</accession>
<name>A0A1W9S066_9BACT</name>
<evidence type="ECO:0008006" key="4">
    <source>
        <dbReference type="Google" id="ProtNLM"/>
    </source>
</evidence>
<keyword evidence="1" id="KW-0812">Transmembrane</keyword>
<dbReference type="AlphaFoldDB" id="A0A1W9S066"/>
<dbReference type="Proteomes" id="UP000192611">
    <property type="component" value="Unassembled WGS sequence"/>
</dbReference>
<proteinExistence type="predicted"/>
<keyword evidence="1" id="KW-0472">Membrane</keyword>
<keyword evidence="1" id="KW-1133">Transmembrane helix</keyword>
<evidence type="ECO:0000313" key="2">
    <source>
        <dbReference type="EMBL" id="OQX90174.1"/>
    </source>
</evidence>
<organism evidence="2 3">
    <name type="scientific">Candidatus Coatesbacteria bacterium 4484_99</name>
    <dbReference type="NCBI Taxonomy" id="1970774"/>
    <lineage>
        <taxon>Bacteria</taxon>
        <taxon>Candidatus Coatesiibacteriota</taxon>
    </lineage>
</organism>
<evidence type="ECO:0000256" key="1">
    <source>
        <dbReference type="SAM" id="Phobius"/>
    </source>
</evidence>
<gene>
    <name evidence="2" type="ORF">B6D57_04490</name>
</gene>
<feature type="transmembrane region" description="Helical" evidence="1">
    <location>
        <begin position="45"/>
        <end position="63"/>
    </location>
</feature>